<organism evidence="1 2">
    <name type="scientific">Candidatus Similichlamydia laticola</name>
    <dbReference type="NCBI Taxonomy" id="2170265"/>
    <lineage>
        <taxon>Bacteria</taxon>
        <taxon>Pseudomonadati</taxon>
        <taxon>Chlamydiota</taxon>
        <taxon>Chlamydiia</taxon>
        <taxon>Parachlamydiales</taxon>
        <taxon>Candidatus Parilichlamydiaceae</taxon>
        <taxon>Candidatus Similichlamydia</taxon>
    </lineage>
</organism>
<evidence type="ECO:0000313" key="1">
    <source>
        <dbReference type="EMBL" id="RDB31176.1"/>
    </source>
</evidence>
<name>A0A369KJM7_9BACT</name>
<dbReference type="EMBL" id="QQBG01000027">
    <property type="protein sequence ID" value="RDB31176.1"/>
    <property type="molecule type" value="Genomic_DNA"/>
</dbReference>
<protein>
    <submittedName>
        <fullName evidence="1">Uncharacterized protein</fullName>
    </submittedName>
</protein>
<reference evidence="1 2" key="1">
    <citation type="submission" date="2018-07" db="EMBL/GenBank/DDBJ databases">
        <title>Comparative genomics of the Candidatus Parilichlamydiaceae reveals evidence of convergent evolution and genome reduction in the phylum Chlamydiae.</title>
        <authorList>
            <person name="Taylor-Brown A."/>
            <person name="Polkinghorne A."/>
        </authorList>
    </citation>
    <scope>NUCLEOTIDE SEQUENCE [LARGE SCALE GENOMIC DNA]</scope>
    <source>
        <strain evidence="1 2">Hat2</strain>
    </source>
</reference>
<sequence length="344" mass="39551">MITSLLFLSLMGGMVRSIWENSFLLAEVSALISLQNEKRETLLRAIDLATYASLGVRRRIKSQGTPLFGSEVIADRLNPLMEKEPSSSPILKKYKTLPRPETARIDLCSTLLEENIFFMELLERLLRALYGTDPNFIRVKKKRPSLEKDLLQEVSVALKTALAWDNPARLPQIESFQPDTSWLLSLQLASSDLHRLFHKMLRMKSAPGEEPRALLYYVCVFRWHPYAIKMPRIHVASASPILLKVLFGADLAREIRSRLEVTLNEAGFESIEEDHYTGLWKLLKPLVMENIFLESCSELGIDQSQFDNVLDFSRYTPPRQEWLLDLVTDSGSHLGWRVMKRPFF</sequence>
<gene>
    <name evidence="1" type="ORF">HAT2_00722</name>
</gene>
<evidence type="ECO:0000313" key="2">
    <source>
        <dbReference type="Proteomes" id="UP000253816"/>
    </source>
</evidence>
<dbReference type="AlphaFoldDB" id="A0A369KJM7"/>
<proteinExistence type="predicted"/>
<comment type="caution">
    <text evidence="1">The sequence shown here is derived from an EMBL/GenBank/DDBJ whole genome shotgun (WGS) entry which is preliminary data.</text>
</comment>
<accession>A0A369KJM7</accession>
<dbReference type="Proteomes" id="UP000253816">
    <property type="component" value="Unassembled WGS sequence"/>
</dbReference>
<keyword evidence="2" id="KW-1185">Reference proteome</keyword>